<reference evidence="3" key="1">
    <citation type="submission" date="2011-07" db="EMBL/GenBank/DDBJ databases">
        <authorList>
            <consortium name="Caenorhabditis brenneri Sequencing and Analysis Consortium"/>
            <person name="Wilson R.K."/>
        </authorList>
    </citation>
    <scope>NUCLEOTIDE SEQUENCE [LARGE SCALE GENOMIC DNA]</scope>
    <source>
        <strain evidence="3">PB2801</strain>
    </source>
</reference>
<keyword evidence="3" id="KW-1185">Reference proteome</keyword>
<feature type="compositionally biased region" description="Basic and acidic residues" evidence="1">
    <location>
        <begin position="237"/>
        <end position="263"/>
    </location>
</feature>
<feature type="compositionally biased region" description="Polar residues" evidence="1">
    <location>
        <begin position="69"/>
        <end position="82"/>
    </location>
</feature>
<evidence type="ECO:0000256" key="1">
    <source>
        <dbReference type="SAM" id="MobiDB-lite"/>
    </source>
</evidence>
<accession>G0MQH3</accession>
<proteinExistence type="predicted"/>
<dbReference type="AlphaFoldDB" id="G0MQH3"/>
<protein>
    <submittedName>
        <fullName evidence="2">Uncharacterized protein</fullName>
    </submittedName>
</protein>
<evidence type="ECO:0000313" key="3">
    <source>
        <dbReference type="Proteomes" id="UP000008068"/>
    </source>
</evidence>
<dbReference type="FunCoup" id="G0MQH3">
    <property type="interactions" value="1076"/>
</dbReference>
<dbReference type="EMBL" id="GL379807">
    <property type="protein sequence ID" value="EGT41517.1"/>
    <property type="molecule type" value="Genomic_DNA"/>
</dbReference>
<name>G0MQH3_CAEBE</name>
<evidence type="ECO:0000313" key="2">
    <source>
        <dbReference type="EMBL" id="EGT41517.1"/>
    </source>
</evidence>
<dbReference type="Proteomes" id="UP000008068">
    <property type="component" value="Unassembled WGS sequence"/>
</dbReference>
<dbReference type="HOGENOM" id="CLU_1058555_0_0_1"/>
<gene>
    <name evidence="2" type="ORF">CAEBREN_19873</name>
</gene>
<dbReference type="eggNOG" id="ENOG502TJ2V">
    <property type="taxonomic scope" value="Eukaryota"/>
</dbReference>
<dbReference type="InParanoid" id="G0MQH3"/>
<feature type="region of interest" description="Disordered" evidence="1">
    <location>
        <begin position="209"/>
        <end position="263"/>
    </location>
</feature>
<organism evidence="3">
    <name type="scientific">Caenorhabditis brenneri</name>
    <name type="common">Nematode worm</name>
    <dbReference type="NCBI Taxonomy" id="135651"/>
    <lineage>
        <taxon>Eukaryota</taxon>
        <taxon>Metazoa</taxon>
        <taxon>Ecdysozoa</taxon>
        <taxon>Nematoda</taxon>
        <taxon>Chromadorea</taxon>
        <taxon>Rhabditida</taxon>
        <taxon>Rhabditina</taxon>
        <taxon>Rhabditomorpha</taxon>
        <taxon>Rhabditoidea</taxon>
        <taxon>Rhabditidae</taxon>
        <taxon>Peloderinae</taxon>
        <taxon>Caenorhabditis</taxon>
    </lineage>
</organism>
<dbReference type="OrthoDB" id="10622108at2759"/>
<sequence>MTDDLEARFHQLAHPYLTQQLDPLQQLHPELQAQVQAQIQLQSQLQIQKQVQEQIQLDFQARIQAQLQSQPENLQHESQTQGIPLPPAPSLSPLSSLAQFGQVPQYKMANAPFDPVLEVPFNVPPPQQQAQLPVIPMGFMNTYMDLLNAQLPLINQLYNPLIGLSPLAYTPLQSKPVPLMSLRIPTPPNYRSHPYQRERVNEMLRRTRQRNDSLHSINGKEGNSPQNHRSYALPPRSEMERLGEALRREAELSEKEDSWRRRR</sequence>
<feature type="region of interest" description="Disordered" evidence="1">
    <location>
        <begin position="69"/>
        <end position="88"/>
    </location>
</feature>